<dbReference type="PANTHER" id="PTHR23343:SF31">
    <property type="entry name" value="ZONA PELLUCIDA SPERM-BINDING PROTEIN 4"/>
    <property type="match status" value="1"/>
</dbReference>
<evidence type="ECO:0000259" key="12">
    <source>
        <dbReference type="PROSITE" id="PS51034"/>
    </source>
</evidence>
<evidence type="ECO:0000313" key="13">
    <source>
        <dbReference type="EMBL" id="CAJ0967331.1"/>
    </source>
</evidence>
<dbReference type="SMART" id="SM00241">
    <property type="entry name" value="ZP"/>
    <property type="match status" value="1"/>
</dbReference>
<evidence type="ECO:0000256" key="11">
    <source>
        <dbReference type="SAM" id="Phobius"/>
    </source>
</evidence>
<keyword evidence="3" id="KW-0272">Extracellular matrix</keyword>
<keyword evidence="9" id="KW-0278">Fertilization</keyword>
<keyword evidence="14" id="KW-1185">Reference proteome</keyword>
<evidence type="ECO:0000256" key="1">
    <source>
        <dbReference type="ARBA" id="ARBA00004251"/>
    </source>
</evidence>
<dbReference type="Proteomes" id="UP001176940">
    <property type="component" value="Unassembled WGS sequence"/>
</dbReference>
<evidence type="ECO:0000256" key="4">
    <source>
        <dbReference type="ARBA" id="ARBA00022685"/>
    </source>
</evidence>
<evidence type="ECO:0000256" key="2">
    <source>
        <dbReference type="ARBA" id="ARBA00022475"/>
    </source>
</evidence>
<dbReference type="Pfam" id="PF00100">
    <property type="entry name" value="Zona_pellucida"/>
    <property type="match status" value="1"/>
</dbReference>
<evidence type="ECO:0000256" key="8">
    <source>
        <dbReference type="ARBA" id="ARBA00023157"/>
    </source>
</evidence>
<reference evidence="13" key="1">
    <citation type="submission" date="2023-07" db="EMBL/GenBank/DDBJ databases">
        <authorList>
            <person name="Stuckert A."/>
        </authorList>
    </citation>
    <scope>NUCLEOTIDE SEQUENCE</scope>
</reference>
<evidence type="ECO:0000313" key="14">
    <source>
        <dbReference type="Proteomes" id="UP001176940"/>
    </source>
</evidence>
<dbReference type="PROSITE" id="PS51034">
    <property type="entry name" value="ZP_2"/>
    <property type="match status" value="1"/>
</dbReference>
<name>A0ABN9MNZ0_9NEOB</name>
<comment type="subcellular location">
    <subcellularLocation>
        <location evidence="1">Cell membrane</location>
        <topology evidence="1">Single-pass type I membrane protein</topology>
    </subcellularLocation>
    <subcellularLocation>
        <location evidence="10">Zona pellucida</location>
    </subcellularLocation>
</comment>
<evidence type="ECO:0000256" key="3">
    <source>
        <dbReference type="ARBA" id="ARBA00022530"/>
    </source>
</evidence>
<feature type="domain" description="ZP" evidence="12">
    <location>
        <begin position="1"/>
        <end position="143"/>
    </location>
</feature>
<keyword evidence="2" id="KW-1003">Cell membrane</keyword>
<keyword evidence="5 11" id="KW-0812">Transmembrane</keyword>
<dbReference type="InterPro" id="IPR001507">
    <property type="entry name" value="ZP_dom"/>
</dbReference>
<keyword evidence="8" id="KW-1015">Disulfide bond</keyword>
<feature type="transmembrane region" description="Helical" evidence="11">
    <location>
        <begin position="187"/>
        <end position="209"/>
    </location>
</feature>
<evidence type="ECO:0000256" key="7">
    <source>
        <dbReference type="ARBA" id="ARBA00023136"/>
    </source>
</evidence>
<dbReference type="EMBL" id="CAUEEQ010078235">
    <property type="protein sequence ID" value="CAJ0967331.1"/>
    <property type="molecule type" value="Genomic_DNA"/>
</dbReference>
<dbReference type="InterPro" id="IPR051148">
    <property type="entry name" value="Zona_Pellucida_Domain_gp"/>
</dbReference>
<gene>
    <name evidence="13" type="ORF">RIMI_LOCUS22135382</name>
</gene>
<protein>
    <recommendedName>
        <fullName evidence="12">ZP domain-containing protein</fullName>
    </recommendedName>
</protein>
<keyword evidence="7 11" id="KW-0472">Membrane</keyword>
<evidence type="ECO:0000256" key="9">
    <source>
        <dbReference type="ARBA" id="ARBA00023279"/>
    </source>
</evidence>
<organism evidence="13 14">
    <name type="scientific">Ranitomeya imitator</name>
    <name type="common">mimic poison frog</name>
    <dbReference type="NCBI Taxonomy" id="111125"/>
    <lineage>
        <taxon>Eukaryota</taxon>
        <taxon>Metazoa</taxon>
        <taxon>Chordata</taxon>
        <taxon>Craniata</taxon>
        <taxon>Vertebrata</taxon>
        <taxon>Euteleostomi</taxon>
        <taxon>Amphibia</taxon>
        <taxon>Batrachia</taxon>
        <taxon>Anura</taxon>
        <taxon>Neobatrachia</taxon>
        <taxon>Hyloidea</taxon>
        <taxon>Dendrobatidae</taxon>
        <taxon>Dendrobatinae</taxon>
        <taxon>Ranitomeya</taxon>
    </lineage>
</organism>
<evidence type="ECO:0000256" key="10">
    <source>
        <dbReference type="ARBA" id="ARBA00024183"/>
    </source>
</evidence>
<comment type="caution">
    <text evidence="13">The sequence shown here is derived from an EMBL/GenBank/DDBJ whole genome shotgun (WGS) entry which is preliminary data.</text>
</comment>
<accession>A0ABN9MNZ0</accession>
<keyword evidence="3" id="KW-0964">Secreted</keyword>
<proteinExistence type="predicted"/>
<evidence type="ECO:0000256" key="6">
    <source>
        <dbReference type="ARBA" id="ARBA00022989"/>
    </source>
</evidence>
<keyword evidence="4" id="KW-0165">Cleavage on pair of basic residues</keyword>
<sequence length="313" mass="34837">MCPTPLTSLMEHYPVVKVLRDPVYLEVRLLHRTDPNLVLVLNDCWATNSADSTLLPQWPILLNRCPFDGDNYISQSVPVGGPTQSLPFPNHYKRFVVKTFTFVDQGAQTALEGLIYFHCSASVCVPSAMDNCVTSCSSRKRRMAEDVEPEPLANVVTSDGPVEFLPIETEALNLKGHTYSKYSKLDVVRAVTVGVVVMSVFVVFLGVWFHCRTQNPEVFSIESPCKTPQATGHMSLSPPSGGQRERERHNIDNICEDLMKCSAVRYYNTKALEKGYRFLPVQGNSAFASKPAGLCLPCDLVLWTVDAEAFSKR</sequence>
<evidence type="ECO:0000256" key="5">
    <source>
        <dbReference type="ARBA" id="ARBA00022692"/>
    </source>
</evidence>
<dbReference type="Gene3D" id="2.60.40.4100">
    <property type="entry name" value="Zona pellucida, ZP-C domain"/>
    <property type="match status" value="1"/>
</dbReference>
<dbReference type="InterPro" id="IPR055355">
    <property type="entry name" value="ZP-C"/>
</dbReference>
<dbReference type="InterPro" id="IPR042235">
    <property type="entry name" value="ZP-C_dom"/>
</dbReference>
<keyword evidence="6 11" id="KW-1133">Transmembrane helix</keyword>
<dbReference type="PANTHER" id="PTHR23343">
    <property type="entry name" value="ZONA PELLUCIDA SPERM-BINDING PROTEIN"/>
    <property type="match status" value="1"/>
</dbReference>